<dbReference type="OrthoDB" id="6199301at2"/>
<dbReference type="Gene3D" id="3.30.310.170">
    <property type="entry name" value="Outer membrane protein assembly factor BamC"/>
    <property type="match status" value="1"/>
</dbReference>
<protein>
    <submittedName>
        <fullName evidence="1">Outer membrane protein assembly factor BamC</fullName>
    </submittedName>
</protein>
<sequence>MQVPGRTRYKLVSLARPVAGFVFAGALAGCGLLHDRSEDYVNAPEGKPIEVPAGYDNTRLGEAMPIRSIRADDSRRMYPSSIPRPPDMTSDILDENYVIEELDGRLWLLVNDVPGRLWPAASAWMNQSGLGVAHDSPQLGVLQSELANFSMAARALLELDNAPAASEPKVLVQLRLAPGIRRKTTEIRAHVVELDEKPEAEGLVAWNADSTDIEPSQALQKKLLGELAEFLKQREDSKSFSRAASGMVAKPLVRLVSEDEQAKAIEVELDYGRTWAEVNRSLEEIGANIVDIDRSAGWVQVDFRTEDERSPGWFSWFSHDEKLTHTHTVTISQAAPAMVVTADRVDTYNGEQTSADLLTKLFEHLY</sequence>
<dbReference type="Pfam" id="PF06804">
    <property type="entry name" value="Lipoprotein_18"/>
    <property type="match status" value="1"/>
</dbReference>
<evidence type="ECO:0000313" key="1">
    <source>
        <dbReference type="EMBL" id="RMJ06097.1"/>
    </source>
</evidence>
<dbReference type="Proteomes" id="UP000265903">
    <property type="component" value="Unassembled WGS sequence"/>
</dbReference>
<dbReference type="EMBL" id="QMDL01000001">
    <property type="protein sequence ID" value="RMJ06097.1"/>
    <property type="molecule type" value="Genomic_DNA"/>
</dbReference>
<keyword evidence="2" id="KW-1185">Reference proteome</keyword>
<proteinExistence type="predicted"/>
<accession>A0A3M2RL81</accession>
<dbReference type="RefSeq" id="WP_114333567.1">
    <property type="nucleotide sequence ID" value="NZ_QMDL01000001.1"/>
</dbReference>
<evidence type="ECO:0000313" key="2">
    <source>
        <dbReference type="Proteomes" id="UP000265903"/>
    </source>
</evidence>
<dbReference type="InterPro" id="IPR042268">
    <property type="entry name" value="BamC_C"/>
</dbReference>
<comment type="caution">
    <text evidence="1">The sequence shown here is derived from an EMBL/GenBank/DDBJ whole genome shotgun (WGS) entry which is preliminary data.</text>
</comment>
<dbReference type="InterPro" id="IPR010653">
    <property type="entry name" value="NlpB/DapX"/>
</dbReference>
<organism evidence="1 2">
    <name type="scientific">Marinobacter litoralis</name>
    <dbReference type="NCBI Taxonomy" id="187981"/>
    <lineage>
        <taxon>Bacteria</taxon>
        <taxon>Pseudomonadati</taxon>
        <taxon>Pseudomonadota</taxon>
        <taxon>Gammaproteobacteria</taxon>
        <taxon>Pseudomonadales</taxon>
        <taxon>Marinobacteraceae</taxon>
        <taxon>Marinobacter</taxon>
    </lineage>
</organism>
<reference evidence="1 2" key="1">
    <citation type="submission" date="2018-08" db="EMBL/GenBank/DDBJ databases">
        <title>Whole Genome Sequence of the Moderate Halophilic Marine Bacterium Marinobacter litoralis Sw-45.</title>
        <authorList>
            <person name="Musa H."/>
        </authorList>
    </citation>
    <scope>NUCLEOTIDE SEQUENCE [LARGE SCALE GENOMIC DNA]</scope>
    <source>
        <strain evidence="1 2">Sw-45</strain>
    </source>
</reference>
<dbReference type="AlphaFoldDB" id="A0A3M2RL81"/>
<gene>
    <name evidence="1" type="primary">bamC</name>
    <name evidence="1" type="ORF">DOQ08_00781</name>
</gene>
<name>A0A3M2RL81_9GAMM</name>
<dbReference type="PROSITE" id="PS51257">
    <property type="entry name" value="PROKAR_LIPOPROTEIN"/>
    <property type="match status" value="1"/>
</dbReference>